<gene>
    <name evidence="3" type="ORF">C9J01_03825</name>
</gene>
<accession>A0A2T3NL00</accession>
<dbReference type="Proteomes" id="UP000241346">
    <property type="component" value="Unassembled WGS sequence"/>
</dbReference>
<feature type="region of interest" description="Disordered" evidence="1">
    <location>
        <begin position="274"/>
        <end position="303"/>
    </location>
</feature>
<feature type="compositionally biased region" description="Low complexity" evidence="1">
    <location>
        <begin position="434"/>
        <end position="453"/>
    </location>
</feature>
<dbReference type="EMBL" id="PYMB01000001">
    <property type="protein sequence ID" value="PSW16143.1"/>
    <property type="molecule type" value="Genomic_DNA"/>
</dbReference>
<feature type="compositionally biased region" description="Low complexity" evidence="1">
    <location>
        <begin position="412"/>
        <end position="426"/>
    </location>
</feature>
<evidence type="ECO:0000313" key="3">
    <source>
        <dbReference type="EMBL" id="PSW16143.1"/>
    </source>
</evidence>
<dbReference type="OrthoDB" id="9771118at2"/>
<evidence type="ECO:0000256" key="1">
    <source>
        <dbReference type="SAM" id="MobiDB-lite"/>
    </source>
</evidence>
<dbReference type="AlphaFoldDB" id="A0A2T3NL00"/>
<reference evidence="3 4" key="1">
    <citation type="submission" date="2018-03" db="EMBL/GenBank/DDBJ databases">
        <title>Whole genome sequencing of Histamine producing bacteria.</title>
        <authorList>
            <person name="Butler K."/>
        </authorList>
    </citation>
    <scope>NUCLEOTIDE SEQUENCE [LARGE SCALE GENOMIC DNA]</scope>
    <source>
        <strain evidence="3 4">DSM 19138</strain>
    </source>
</reference>
<evidence type="ECO:0000313" key="4">
    <source>
        <dbReference type="Proteomes" id="UP000241346"/>
    </source>
</evidence>
<dbReference type="RefSeq" id="WP_107296765.1">
    <property type="nucleotide sequence ID" value="NZ_PYMB01000001.1"/>
</dbReference>
<feature type="domain" description="ImpA N-terminal" evidence="2">
    <location>
        <begin position="6"/>
        <end position="152"/>
    </location>
</feature>
<feature type="compositionally biased region" description="Polar residues" evidence="1">
    <location>
        <begin position="288"/>
        <end position="303"/>
    </location>
</feature>
<evidence type="ECO:0000259" key="2">
    <source>
        <dbReference type="Pfam" id="PF06812"/>
    </source>
</evidence>
<sequence length="453" mass="49472">MFDDLLQPISDDQPGGEYLKDNRALYRGYRNAFNVAQSSFRQLVETPEAAEDIETVNANSDNWTNLASECHSCLQQHSKDVEILSWYTVSQLFTADPLVNLASALTTFEQVINQYWDSLQPILPEKKRKGATEADQDKEVVEHRVKPLLQLVGDTAESGLLYMPLQILPLVGDVDYGKFYAAEKAGSLAELKQQAVSVFSAEKAEVEAKIITLAEVLEALAALEKAIGEKCLASGTTGVSFRFVKETVERLISAMKYLVGDQFADWPLDIQAQDQQSEQATQPIEPEQMNNPNSNQLEGGNSPAISQAAANINMVHSAFQGQATQGMASREQALAELQKIADYFQQTEPHSPIYLLLKRAIRWGGMSLPELLQELVGDQESVNLRIQQLAGLESAEHQAAFNPAHSPSGTPASVQVSESQASSAVSMPLDEPTQGSVSASQSSEGSGLSQIEW</sequence>
<dbReference type="InterPro" id="IPR010657">
    <property type="entry name" value="ImpA_N"/>
</dbReference>
<name>A0A2T3NL00_9GAMM</name>
<dbReference type="PANTHER" id="PTHR37951:SF1">
    <property type="entry name" value="TYPE VI SECRETION SYSTEM COMPONENT TSSA1"/>
    <property type="match status" value="1"/>
</dbReference>
<protein>
    <recommendedName>
        <fullName evidence="2">ImpA N-terminal domain-containing protein</fullName>
    </recommendedName>
</protein>
<organism evidence="3 4">
    <name type="scientific">Photobacterium rosenbergii</name>
    <dbReference type="NCBI Taxonomy" id="294936"/>
    <lineage>
        <taxon>Bacteria</taxon>
        <taxon>Pseudomonadati</taxon>
        <taxon>Pseudomonadota</taxon>
        <taxon>Gammaproteobacteria</taxon>
        <taxon>Vibrionales</taxon>
        <taxon>Vibrionaceae</taxon>
        <taxon>Photobacterium</taxon>
    </lineage>
</organism>
<dbReference type="PANTHER" id="PTHR37951">
    <property type="entry name" value="CYTOPLASMIC PROTEIN-RELATED"/>
    <property type="match status" value="1"/>
</dbReference>
<comment type="caution">
    <text evidence="3">The sequence shown here is derived from an EMBL/GenBank/DDBJ whole genome shotgun (WGS) entry which is preliminary data.</text>
</comment>
<proteinExistence type="predicted"/>
<dbReference type="InterPro" id="IPR017740">
    <property type="entry name" value="TssA-like"/>
</dbReference>
<feature type="region of interest" description="Disordered" evidence="1">
    <location>
        <begin position="401"/>
        <end position="453"/>
    </location>
</feature>
<dbReference type="Pfam" id="PF06812">
    <property type="entry name" value="ImpA_N"/>
    <property type="match status" value="1"/>
</dbReference>